<dbReference type="GO" id="GO:0005743">
    <property type="term" value="C:mitochondrial inner membrane"/>
    <property type="evidence" value="ECO:0007669"/>
    <property type="project" value="UniProtKB-SubCell"/>
</dbReference>
<sequence>MGNAPSTFKEPAAPPPGCPMHQQPPSPPPGCPMHTPDGAVAQHAPMGTVNALNNMPDLAQAPSPGQKQYLPLERTISSIPRAPSSTSSASACPVASSSAGPTTAGTQATQQAKTDQWEYPSPQQFYNALVRKGWETPEESVEMMVNIHNWINEEAWAQVRRWEEKHPGGERSMLASFQGRPQELSPKARYHLMMAKLFPNYYAGIRPFDRHDWTIHRPVPAGSGGSSYMSGGPTMPFTAHRYVIDYYHLPNDEDGNPVFSLDVRPAVDDFGAVQERVSEWWRLKKETWFGAGQSSNLPPGVKVQEER</sequence>
<keyword evidence="3 10" id="KW-0349">Heme</keyword>
<evidence type="ECO:0000256" key="7">
    <source>
        <dbReference type="ARBA" id="ARBA00023128"/>
    </source>
</evidence>
<evidence type="ECO:0000256" key="9">
    <source>
        <dbReference type="ARBA" id="ARBA00023239"/>
    </source>
</evidence>
<dbReference type="PANTHER" id="PTHR12743:SF3">
    <property type="entry name" value="HOLOCYTOCHROME-C SYNTHASE"/>
    <property type="match status" value="1"/>
</dbReference>
<name>A0A061BFQ3_RHOTO</name>
<dbReference type="InterPro" id="IPR000511">
    <property type="entry name" value="Holocyt_c/c1_synthase"/>
</dbReference>
<evidence type="ECO:0000256" key="6">
    <source>
        <dbReference type="ARBA" id="ARBA00023004"/>
    </source>
</evidence>
<dbReference type="EC" id="4.4.1.17" evidence="10"/>
<comment type="catalytic activity">
    <reaction evidence="10">
        <text>holo-[cytochrome c] = apo-[cytochrome c] + heme b</text>
        <dbReference type="Rhea" id="RHEA:22648"/>
        <dbReference type="Rhea" id="RHEA-COMP:10725"/>
        <dbReference type="Rhea" id="RHEA-COMP:10726"/>
        <dbReference type="ChEBI" id="CHEBI:29950"/>
        <dbReference type="ChEBI" id="CHEBI:60344"/>
        <dbReference type="ChEBI" id="CHEBI:83739"/>
        <dbReference type="EC" id="4.4.1.17"/>
    </reaction>
</comment>
<reference evidence="12" key="1">
    <citation type="journal article" date="2014" name="Genome Announc.">
        <title>Draft genome sequence of Rhodosporidium toruloides CECT1137, an oleaginous yeast of biotechnological interest.</title>
        <authorList>
            <person name="Morin N."/>
            <person name="Calcas X."/>
            <person name="Devillers H."/>
            <person name="Durrens P."/>
            <person name="Sherman D.J."/>
            <person name="Nicaud J.-M."/>
            <person name="Neuveglise C."/>
        </authorList>
    </citation>
    <scope>NUCLEOTIDE SEQUENCE</scope>
    <source>
        <strain evidence="12">CECT1137</strain>
    </source>
</reference>
<evidence type="ECO:0000256" key="4">
    <source>
        <dbReference type="ARBA" id="ARBA00022723"/>
    </source>
</evidence>
<comment type="similarity">
    <text evidence="2 10">Belongs to the cytochrome c-type heme lyase family.</text>
</comment>
<keyword evidence="6 10" id="KW-0408">Iron</keyword>
<dbReference type="AlphaFoldDB" id="A0A061BFQ3"/>
<dbReference type="GO" id="GO:0004408">
    <property type="term" value="F:holocytochrome-c synthase activity"/>
    <property type="evidence" value="ECO:0007669"/>
    <property type="project" value="UniProtKB-EC"/>
</dbReference>
<organism evidence="12">
    <name type="scientific">Rhodotorula toruloides</name>
    <name type="common">Yeast</name>
    <name type="synonym">Rhodosporidium toruloides</name>
    <dbReference type="NCBI Taxonomy" id="5286"/>
    <lineage>
        <taxon>Eukaryota</taxon>
        <taxon>Fungi</taxon>
        <taxon>Dikarya</taxon>
        <taxon>Basidiomycota</taxon>
        <taxon>Pucciniomycotina</taxon>
        <taxon>Microbotryomycetes</taxon>
        <taxon>Sporidiobolales</taxon>
        <taxon>Sporidiobolaceae</taxon>
        <taxon>Rhodotorula</taxon>
    </lineage>
</organism>
<feature type="region of interest" description="Disordered" evidence="11">
    <location>
        <begin position="1"/>
        <end position="41"/>
    </location>
</feature>
<evidence type="ECO:0000256" key="3">
    <source>
        <dbReference type="ARBA" id="ARBA00022617"/>
    </source>
</evidence>
<protein>
    <recommendedName>
        <fullName evidence="10">Holocytochrome c-type synthase</fullName>
        <ecNumber evidence="10">4.4.1.17</ecNumber>
    </recommendedName>
</protein>
<comment type="function">
    <text evidence="10">Lyase that catalyzes the covalent linking of the heme group to the cytochrome C apoprotein to produce the mature functional cytochrome.</text>
</comment>
<dbReference type="PANTHER" id="PTHR12743">
    <property type="entry name" value="CYTOCHROME C1 HEME LYASE"/>
    <property type="match status" value="1"/>
</dbReference>
<feature type="compositionally biased region" description="Low complexity" evidence="11">
    <location>
        <begin position="79"/>
        <end position="114"/>
    </location>
</feature>
<comment type="subcellular location">
    <subcellularLocation>
        <location evidence="1 10">Mitochondrion inner membrane</location>
    </subcellularLocation>
</comment>
<dbReference type="GO" id="GO:0046872">
    <property type="term" value="F:metal ion binding"/>
    <property type="evidence" value="ECO:0007669"/>
    <property type="project" value="UniProtKB-KW"/>
</dbReference>
<keyword evidence="5 10" id="KW-0999">Mitochondrion inner membrane</keyword>
<evidence type="ECO:0000313" key="12">
    <source>
        <dbReference type="EMBL" id="CDR48180.1"/>
    </source>
</evidence>
<gene>
    <name evidence="12" type="ORF">RHTO0S_16e02960g</name>
</gene>
<dbReference type="Pfam" id="PF01265">
    <property type="entry name" value="Cyto_heme_lyase"/>
    <property type="match status" value="2"/>
</dbReference>
<dbReference type="PROSITE" id="PS00822">
    <property type="entry name" value="CYTO_HEME_LYASE_2"/>
    <property type="match status" value="1"/>
</dbReference>
<accession>A0A061BFQ3</accession>
<feature type="region of interest" description="Disordered" evidence="11">
    <location>
        <begin position="79"/>
        <end position="118"/>
    </location>
</feature>
<keyword evidence="7 10" id="KW-0496">Mitochondrion</keyword>
<evidence type="ECO:0000256" key="11">
    <source>
        <dbReference type="SAM" id="MobiDB-lite"/>
    </source>
</evidence>
<proteinExistence type="inferred from homology"/>
<keyword evidence="8 10" id="KW-0472">Membrane</keyword>
<evidence type="ECO:0000256" key="1">
    <source>
        <dbReference type="ARBA" id="ARBA00004273"/>
    </source>
</evidence>
<feature type="compositionally biased region" description="Pro residues" evidence="11">
    <location>
        <begin position="12"/>
        <end position="31"/>
    </location>
</feature>
<keyword evidence="9 10" id="KW-0456">Lyase</keyword>
<evidence type="ECO:0000256" key="2">
    <source>
        <dbReference type="ARBA" id="ARBA00007255"/>
    </source>
</evidence>
<evidence type="ECO:0000256" key="8">
    <source>
        <dbReference type="ARBA" id="ARBA00023136"/>
    </source>
</evidence>
<evidence type="ECO:0000256" key="5">
    <source>
        <dbReference type="ARBA" id="ARBA00022792"/>
    </source>
</evidence>
<evidence type="ECO:0000256" key="10">
    <source>
        <dbReference type="RuleBase" id="RU363130"/>
    </source>
</evidence>
<dbReference type="OrthoDB" id="4243at2759"/>
<dbReference type="EMBL" id="LK052951">
    <property type="protein sequence ID" value="CDR48180.1"/>
    <property type="molecule type" value="Genomic_DNA"/>
</dbReference>
<keyword evidence="4 10" id="KW-0479">Metal-binding</keyword>